<dbReference type="InParanoid" id="K1QJ41"/>
<keyword evidence="5" id="KW-1000">Mitochondrion outer membrane</keyword>
<evidence type="ECO:0000256" key="11">
    <source>
        <dbReference type="SAM" id="MobiDB-lite"/>
    </source>
</evidence>
<protein>
    <submittedName>
        <fullName evidence="14">Mitochondrial fission factor-like protein B</fullName>
    </submittedName>
</protein>
<keyword evidence="4 12" id="KW-0812">Transmembrane</keyword>
<feature type="region of interest" description="Disordered" evidence="11">
    <location>
        <begin position="385"/>
        <end position="407"/>
    </location>
</feature>
<gene>
    <name evidence="14" type="ORF">CGI_10003608</name>
</gene>
<evidence type="ECO:0000259" key="13">
    <source>
        <dbReference type="Pfam" id="PF05644"/>
    </source>
</evidence>
<evidence type="ECO:0000256" key="2">
    <source>
        <dbReference type="ARBA" id="ARBA00004275"/>
    </source>
</evidence>
<dbReference type="PANTHER" id="PTHR16501">
    <property type="entry name" value="TRANSPORT AND GOLGI ORGANIZATION PROTEIN 11"/>
    <property type="match status" value="1"/>
</dbReference>
<evidence type="ECO:0000313" key="14">
    <source>
        <dbReference type="EMBL" id="EKC21621.1"/>
    </source>
</evidence>
<dbReference type="Pfam" id="PF05644">
    <property type="entry name" value="Miff"/>
    <property type="match status" value="1"/>
</dbReference>
<dbReference type="PANTHER" id="PTHR16501:SF6">
    <property type="entry name" value="TRANSPORT AND GOLGI ORGANIZATION PROTEIN 11"/>
    <property type="match status" value="1"/>
</dbReference>
<feature type="transmembrane region" description="Helical" evidence="12">
    <location>
        <begin position="269"/>
        <end position="294"/>
    </location>
</feature>
<comment type="similarity">
    <text evidence="3">Belongs to the Tango11 family.</text>
</comment>
<evidence type="ECO:0000256" key="7">
    <source>
        <dbReference type="ARBA" id="ARBA00023054"/>
    </source>
</evidence>
<feature type="region of interest" description="Disordered" evidence="11">
    <location>
        <begin position="38"/>
        <end position="127"/>
    </location>
</feature>
<evidence type="ECO:0000256" key="1">
    <source>
        <dbReference type="ARBA" id="ARBA00004200"/>
    </source>
</evidence>
<feature type="domain" description="Mff-like" evidence="13">
    <location>
        <begin position="413"/>
        <end position="523"/>
    </location>
</feature>
<keyword evidence="9 12" id="KW-0472">Membrane</keyword>
<evidence type="ECO:0000256" key="6">
    <source>
        <dbReference type="ARBA" id="ARBA00022989"/>
    </source>
</evidence>
<keyword evidence="8" id="KW-0496">Mitochondrion</keyword>
<feature type="compositionally biased region" description="Basic and acidic residues" evidence="11">
    <location>
        <begin position="38"/>
        <end position="48"/>
    </location>
</feature>
<reference evidence="14" key="1">
    <citation type="journal article" date="2012" name="Nature">
        <title>The oyster genome reveals stress adaptation and complexity of shell formation.</title>
        <authorList>
            <person name="Zhang G."/>
            <person name="Fang X."/>
            <person name="Guo X."/>
            <person name="Li L."/>
            <person name="Luo R."/>
            <person name="Xu F."/>
            <person name="Yang P."/>
            <person name="Zhang L."/>
            <person name="Wang X."/>
            <person name="Qi H."/>
            <person name="Xiong Z."/>
            <person name="Que H."/>
            <person name="Xie Y."/>
            <person name="Holland P.W."/>
            <person name="Paps J."/>
            <person name="Zhu Y."/>
            <person name="Wu F."/>
            <person name="Chen Y."/>
            <person name="Wang J."/>
            <person name="Peng C."/>
            <person name="Meng J."/>
            <person name="Yang L."/>
            <person name="Liu J."/>
            <person name="Wen B."/>
            <person name="Zhang N."/>
            <person name="Huang Z."/>
            <person name="Zhu Q."/>
            <person name="Feng Y."/>
            <person name="Mount A."/>
            <person name="Hedgecock D."/>
            <person name="Xu Z."/>
            <person name="Liu Y."/>
            <person name="Domazet-Loso T."/>
            <person name="Du Y."/>
            <person name="Sun X."/>
            <person name="Zhang S."/>
            <person name="Liu B."/>
            <person name="Cheng P."/>
            <person name="Jiang X."/>
            <person name="Li J."/>
            <person name="Fan D."/>
            <person name="Wang W."/>
            <person name="Fu W."/>
            <person name="Wang T."/>
            <person name="Wang B."/>
            <person name="Zhang J."/>
            <person name="Peng Z."/>
            <person name="Li Y."/>
            <person name="Li N."/>
            <person name="Wang J."/>
            <person name="Chen M."/>
            <person name="He Y."/>
            <person name="Tan F."/>
            <person name="Song X."/>
            <person name="Zheng Q."/>
            <person name="Huang R."/>
            <person name="Yang H."/>
            <person name="Du X."/>
            <person name="Chen L."/>
            <person name="Yang M."/>
            <person name="Gaffney P.M."/>
            <person name="Wang S."/>
            <person name="Luo L."/>
            <person name="She Z."/>
            <person name="Ming Y."/>
            <person name="Huang W."/>
            <person name="Zhang S."/>
            <person name="Huang B."/>
            <person name="Zhang Y."/>
            <person name="Qu T."/>
            <person name="Ni P."/>
            <person name="Miao G."/>
            <person name="Wang J."/>
            <person name="Wang Q."/>
            <person name="Steinberg C.E."/>
            <person name="Wang H."/>
            <person name="Li N."/>
            <person name="Qian L."/>
            <person name="Zhang G."/>
            <person name="Li Y."/>
            <person name="Yang H."/>
            <person name="Liu X."/>
            <person name="Wang J."/>
            <person name="Yin Y."/>
            <person name="Wang J."/>
        </authorList>
    </citation>
    <scope>NUCLEOTIDE SEQUENCE [LARGE SCALE GENOMIC DNA]</scope>
    <source>
        <strain evidence="14">05x7-T-G4-1.051#20</strain>
    </source>
</reference>
<evidence type="ECO:0000256" key="3">
    <source>
        <dbReference type="ARBA" id="ARBA00009806"/>
    </source>
</evidence>
<proteinExistence type="inferred from homology"/>
<name>K1QJ41_MAGGI</name>
<comment type="subcellular location">
    <subcellularLocation>
        <location evidence="1">Mitochondrion outer membrane</location>
        <topology evidence="1">Single-pass type IV membrane protein</topology>
    </subcellularLocation>
    <subcellularLocation>
        <location evidence="2">Peroxisome</location>
    </subcellularLocation>
</comment>
<evidence type="ECO:0000256" key="10">
    <source>
        <dbReference type="ARBA" id="ARBA00023140"/>
    </source>
</evidence>
<dbReference type="EMBL" id="JH818717">
    <property type="protein sequence ID" value="EKC21621.1"/>
    <property type="molecule type" value="Genomic_DNA"/>
</dbReference>
<sequence>MVLMYMDFAFTGSEPGVCENVSVNGVAEGFVIIEPNTERSSNDLDMNGKHSASRTRPVPEDGDNAIELSSAVVDKKAREHPRDDHKSKRQRERRDVTEDSLGITGRSDDRLGAVSASPKRASPVSPQRNILNNNVRYVHNRFIVLDTPDNSTNLPKSPRTKRGVDNPQMRMAEGADAAFVDDPQISGLADRSRGNRRNMAMDASSVTMVGREIEISLTDPENANMTIHQKKPKSIWKRIYLCLQDNRMKGHESEELLNDPNEYRVLKKILNIIFITVGVTLFVAVVVSVIYSFIVGDNDPTDEPSPSSTFLFNLFHVGGKAWISQAEFDEAVHYSLETAYLGHSSQCDFSLQHRLICAAFADFTLKSETYGKHRVESTATIISDQSSEMSDEEFPRPRVQSMPSDYSDVQPESYDPDFISQISSKMQVPYSLVGVEGVRPENRGVSEPDLTSFTDMRVPDRIMVAGEGKHLGGRHGFQELDLDKTGPYMHYVGLRTPPRTLTMEETMNFPMLEEKYEEERDTNLSQNHSSHQFVPNGEVHSRQPIPFLPGDSINDSLLMNDLDENTQLRNAVAKLTRRVQDLEDNDKTRSYILYPTVLVLSLKLLYDVFIKSK</sequence>
<dbReference type="GO" id="GO:0005741">
    <property type="term" value="C:mitochondrial outer membrane"/>
    <property type="evidence" value="ECO:0007669"/>
    <property type="project" value="UniProtKB-SubCell"/>
</dbReference>
<dbReference type="InterPro" id="IPR039433">
    <property type="entry name" value="Mff-like_dom"/>
</dbReference>
<evidence type="ECO:0000256" key="9">
    <source>
        <dbReference type="ARBA" id="ARBA00023136"/>
    </source>
</evidence>
<evidence type="ECO:0000256" key="12">
    <source>
        <dbReference type="SAM" id="Phobius"/>
    </source>
</evidence>
<keyword evidence="7" id="KW-0175">Coiled coil</keyword>
<dbReference type="InterPro" id="IPR008518">
    <property type="entry name" value="Mff/Tango-11"/>
</dbReference>
<accession>K1QJ41</accession>
<keyword evidence="6 12" id="KW-1133">Transmembrane helix</keyword>
<evidence type="ECO:0000256" key="8">
    <source>
        <dbReference type="ARBA" id="ARBA00023128"/>
    </source>
</evidence>
<evidence type="ECO:0000256" key="4">
    <source>
        <dbReference type="ARBA" id="ARBA00022692"/>
    </source>
</evidence>
<feature type="compositionally biased region" description="Basic and acidic residues" evidence="11">
    <location>
        <begin position="73"/>
        <end position="97"/>
    </location>
</feature>
<keyword evidence="10" id="KW-0576">Peroxisome</keyword>
<evidence type="ECO:0000256" key="5">
    <source>
        <dbReference type="ARBA" id="ARBA00022787"/>
    </source>
</evidence>
<dbReference type="AlphaFoldDB" id="K1QJ41"/>
<dbReference type="GO" id="GO:0005777">
    <property type="term" value="C:peroxisome"/>
    <property type="evidence" value="ECO:0007669"/>
    <property type="project" value="UniProtKB-SubCell"/>
</dbReference>
<dbReference type="HOGENOM" id="CLU_445682_0_0_1"/>
<organism evidence="14">
    <name type="scientific">Magallana gigas</name>
    <name type="common">Pacific oyster</name>
    <name type="synonym">Crassostrea gigas</name>
    <dbReference type="NCBI Taxonomy" id="29159"/>
    <lineage>
        <taxon>Eukaryota</taxon>
        <taxon>Metazoa</taxon>
        <taxon>Spiralia</taxon>
        <taxon>Lophotrochozoa</taxon>
        <taxon>Mollusca</taxon>
        <taxon>Bivalvia</taxon>
        <taxon>Autobranchia</taxon>
        <taxon>Pteriomorphia</taxon>
        <taxon>Ostreida</taxon>
        <taxon>Ostreoidea</taxon>
        <taxon>Ostreidae</taxon>
        <taxon>Magallana</taxon>
    </lineage>
</organism>